<dbReference type="RefSeq" id="WP_170830338.1">
    <property type="nucleotide sequence ID" value="NZ_FNGA01000002.1"/>
</dbReference>
<gene>
    <name evidence="3" type="ORF">SAMN05660337_1660</name>
</gene>
<protein>
    <submittedName>
        <fullName evidence="3">Glyoxylase, beta-lactamase superfamily II</fullName>
    </submittedName>
</protein>
<sequence>MLERLDNEIYLKNVQLEGYDVRGALILGSEKAVIFDTLSRPEDMLEYEELIGDRELIIIYSHADWDHIWGTAGLKMSIKSIIAHSSCLARFSKDVPETLKEYKKNQPELYNSVELIPPDTVFDSEMKIDLGGITIQLSQLSGHTEDSIVGFIPEKGILLAGDAVETPFPCINKNSPIANWISELEKWVGNKDLKIVIPAHGKVSGPEIISKNLQYLKSLLNKDKIEISASLSSFYKETHLENMAFASEQNKRR</sequence>
<dbReference type="EMBL" id="FNGA01000002">
    <property type="protein sequence ID" value="SDK90728.1"/>
    <property type="molecule type" value="Genomic_DNA"/>
</dbReference>
<dbReference type="InterPro" id="IPR050855">
    <property type="entry name" value="NDM-1-like"/>
</dbReference>
<dbReference type="PANTHER" id="PTHR42951">
    <property type="entry name" value="METALLO-BETA-LACTAMASE DOMAIN-CONTAINING"/>
    <property type="match status" value="1"/>
</dbReference>
<name>A0A1G9FQN6_9BACT</name>
<feature type="domain" description="Metallo-beta-lactamase" evidence="2">
    <location>
        <begin position="20"/>
        <end position="200"/>
    </location>
</feature>
<organism evidence="3 4">
    <name type="scientific">Maridesulfovibrio ferrireducens</name>
    <dbReference type="NCBI Taxonomy" id="246191"/>
    <lineage>
        <taxon>Bacteria</taxon>
        <taxon>Pseudomonadati</taxon>
        <taxon>Thermodesulfobacteriota</taxon>
        <taxon>Desulfovibrionia</taxon>
        <taxon>Desulfovibrionales</taxon>
        <taxon>Desulfovibrionaceae</taxon>
        <taxon>Maridesulfovibrio</taxon>
    </lineage>
</organism>
<dbReference type="SMART" id="SM00849">
    <property type="entry name" value="Lactamase_B"/>
    <property type="match status" value="1"/>
</dbReference>
<dbReference type="Proteomes" id="UP000199053">
    <property type="component" value="Unassembled WGS sequence"/>
</dbReference>
<comment type="similarity">
    <text evidence="1">Belongs to the metallo-beta-lactamase superfamily. Class-B beta-lactamase family.</text>
</comment>
<dbReference type="InterPro" id="IPR036866">
    <property type="entry name" value="RibonucZ/Hydroxyglut_hydro"/>
</dbReference>
<evidence type="ECO:0000313" key="4">
    <source>
        <dbReference type="Proteomes" id="UP000199053"/>
    </source>
</evidence>
<evidence type="ECO:0000259" key="2">
    <source>
        <dbReference type="SMART" id="SM00849"/>
    </source>
</evidence>
<dbReference type="STRING" id="246191.SAMN05660337_1660"/>
<evidence type="ECO:0000256" key="1">
    <source>
        <dbReference type="ARBA" id="ARBA00005250"/>
    </source>
</evidence>
<dbReference type="SUPFAM" id="SSF56281">
    <property type="entry name" value="Metallo-hydrolase/oxidoreductase"/>
    <property type="match status" value="1"/>
</dbReference>
<dbReference type="Gene3D" id="3.60.15.10">
    <property type="entry name" value="Ribonuclease Z/Hydroxyacylglutathione hydrolase-like"/>
    <property type="match status" value="1"/>
</dbReference>
<dbReference type="Pfam" id="PF00753">
    <property type="entry name" value="Lactamase_B"/>
    <property type="match status" value="1"/>
</dbReference>
<dbReference type="GO" id="GO:0017001">
    <property type="term" value="P:antibiotic catabolic process"/>
    <property type="evidence" value="ECO:0007669"/>
    <property type="project" value="UniProtKB-ARBA"/>
</dbReference>
<dbReference type="AlphaFoldDB" id="A0A1G9FQN6"/>
<accession>A0A1G9FQN6</accession>
<evidence type="ECO:0000313" key="3">
    <source>
        <dbReference type="EMBL" id="SDK90728.1"/>
    </source>
</evidence>
<reference evidence="4" key="1">
    <citation type="submission" date="2016-10" db="EMBL/GenBank/DDBJ databases">
        <authorList>
            <person name="Varghese N."/>
            <person name="Submissions S."/>
        </authorList>
    </citation>
    <scope>NUCLEOTIDE SEQUENCE [LARGE SCALE GENOMIC DNA]</scope>
    <source>
        <strain evidence="4">DSM 16995</strain>
    </source>
</reference>
<keyword evidence="4" id="KW-1185">Reference proteome</keyword>
<dbReference type="InterPro" id="IPR001279">
    <property type="entry name" value="Metallo-B-lactamas"/>
</dbReference>
<proteinExistence type="inferred from homology"/>
<dbReference type="PANTHER" id="PTHR42951:SF4">
    <property type="entry name" value="ACYL-COENZYME A THIOESTERASE MBLAC2"/>
    <property type="match status" value="1"/>
</dbReference>